<reference evidence="4" key="1">
    <citation type="journal article" date="2014" name="Int. J. Syst. Evol. Microbiol.">
        <title>Complete genome sequence of Corynebacterium casei LMG S-19264T (=DSM 44701T), isolated from a smear-ripened cheese.</title>
        <authorList>
            <consortium name="US DOE Joint Genome Institute (JGI-PGF)"/>
            <person name="Walter F."/>
            <person name="Albersmeier A."/>
            <person name="Kalinowski J."/>
            <person name="Ruckert C."/>
        </authorList>
    </citation>
    <scope>NUCLEOTIDE SEQUENCE</scope>
    <source>
        <strain evidence="4">JCM 4136</strain>
    </source>
</reference>
<name>A0A6A0CWJ4_9ACTN</name>
<proteinExistence type="predicted"/>
<evidence type="ECO:0000313" key="5">
    <source>
        <dbReference type="Proteomes" id="UP000480804"/>
    </source>
</evidence>
<dbReference type="EMBL" id="BLLO01000025">
    <property type="protein sequence ID" value="GFH80460.1"/>
    <property type="molecule type" value="Genomic_DNA"/>
</dbReference>
<dbReference type="EMBL" id="BLLO01000008">
    <property type="protein sequence ID" value="GFH75813.1"/>
    <property type="molecule type" value="Genomic_DNA"/>
</dbReference>
<dbReference type="Proteomes" id="UP000660975">
    <property type="component" value="Unassembled WGS sequence"/>
</dbReference>
<protein>
    <submittedName>
        <fullName evidence="4">Uncharacterized protein</fullName>
    </submittedName>
</protein>
<reference evidence="4" key="3">
    <citation type="submission" date="2020-09" db="EMBL/GenBank/DDBJ databases">
        <authorList>
            <person name="Sun Q."/>
            <person name="Ohkuma M."/>
        </authorList>
    </citation>
    <scope>NUCLEOTIDE SEQUENCE</scope>
    <source>
        <strain evidence="4">JCM 4136</strain>
    </source>
</reference>
<evidence type="ECO:0000313" key="2">
    <source>
        <dbReference type="EMBL" id="GFH75813.1"/>
    </source>
</evidence>
<dbReference type="Proteomes" id="UP000480804">
    <property type="component" value="Unassembled WGS sequence"/>
</dbReference>
<dbReference type="EMBL" id="BMSC01000002">
    <property type="protein sequence ID" value="GGU58494.1"/>
    <property type="molecule type" value="Genomic_DNA"/>
</dbReference>
<keyword evidence="5" id="KW-1185">Reference proteome</keyword>
<gene>
    <name evidence="4" type="ORF">GCM10010227_09580</name>
    <name evidence="2" type="ORF">Sgou_04830</name>
    <name evidence="3" type="ORF">Sgou_51300</name>
</gene>
<reference evidence="2 5" key="2">
    <citation type="submission" date="2020-02" db="EMBL/GenBank/DDBJ databases">
        <title>Whole genome shotgun sequence of Streptomyces gougerotii NBRC 13043.</title>
        <authorList>
            <person name="Ichikawa N."/>
            <person name="Komaki H."/>
            <person name="Tamura T."/>
        </authorList>
    </citation>
    <scope>NUCLEOTIDE SEQUENCE [LARGE SCALE GENOMIC DNA]</scope>
    <source>
        <strain evidence="2 5">NBRC 13043</strain>
    </source>
</reference>
<evidence type="ECO:0000313" key="4">
    <source>
        <dbReference type="EMBL" id="GGU58494.1"/>
    </source>
</evidence>
<evidence type="ECO:0000313" key="6">
    <source>
        <dbReference type="Proteomes" id="UP000660975"/>
    </source>
</evidence>
<evidence type="ECO:0000313" key="3">
    <source>
        <dbReference type="EMBL" id="GFH80460.1"/>
    </source>
</evidence>
<evidence type="ECO:0000256" key="1">
    <source>
        <dbReference type="SAM" id="MobiDB-lite"/>
    </source>
</evidence>
<sequence>MAEGIGGRGAGAVPGGVAGEDAFGAVEAAVGVGGLGHGGVGEAGRPGGREAAAGLLPAEEDVGEGGTALLAREPVSSTAATSSRQAISTGEPALTTTTVRGLAAATTRTRSSWRPGSVSEVIEALGLAGLGGGDDHHRRLRLPGGFGGLGDQLVRITLGQQVDEGDADALQGRVGQAGADVLQADVDGGAGGQLGGGAFGGGAEERLEGVAGLAEALRSGPEFAAADGQAEGAEAAGAEGVAAGLGRGVAAGDLDAVQGVVGDALGQVAADPLVGAPPGTGAVPRTVPWASRQTAVRAKPWVAGPISCCGSAPTRKVTACSPRAARRPSSGEVMCGGKTVAEPPPRARASRAAAPPLVAVWDRPQYPWLLVPEAVD</sequence>
<comment type="caution">
    <text evidence="4">The sequence shown here is derived from an EMBL/GenBank/DDBJ whole genome shotgun (WGS) entry which is preliminary data.</text>
</comment>
<accession>A0A6A0CWJ4</accession>
<feature type="region of interest" description="Disordered" evidence="1">
    <location>
        <begin position="326"/>
        <end position="353"/>
    </location>
</feature>
<dbReference type="AlphaFoldDB" id="A0A6A0CWJ4"/>
<organism evidence="4 6">
    <name type="scientific">Streptomyces gougerotii</name>
    <dbReference type="NCBI Taxonomy" id="53448"/>
    <lineage>
        <taxon>Bacteria</taxon>
        <taxon>Bacillati</taxon>
        <taxon>Actinomycetota</taxon>
        <taxon>Actinomycetes</taxon>
        <taxon>Kitasatosporales</taxon>
        <taxon>Streptomycetaceae</taxon>
        <taxon>Streptomyces</taxon>
        <taxon>Streptomyces diastaticus group</taxon>
    </lineage>
</organism>